<dbReference type="PROSITE" id="PS51257">
    <property type="entry name" value="PROKAR_LIPOPROTEIN"/>
    <property type="match status" value="1"/>
</dbReference>
<feature type="signal peptide" evidence="2">
    <location>
        <begin position="1"/>
        <end position="24"/>
    </location>
</feature>
<gene>
    <name evidence="4" type="ORF">FC18_GL001010</name>
</gene>
<dbReference type="STRING" id="1291052.FC18_GL001010"/>
<feature type="domain" description="Transcobalamin-like C-terminal" evidence="3">
    <location>
        <begin position="328"/>
        <end position="406"/>
    </location>
</feature>
<keyword evidence="5" id="KW-1185">Reference proteome</keyword>
<dbReference type="Gene3D" id="2.170.130.30">
    <property type="match status" value="1"/>
</dbReference>
<feature type="compositionally biased region" description="Low complexity" evidence="1">
    <location>
        <begin position="264"/>
        <end position="279"/>
    </location>
</feature>
<dbReference type="EMBL" id="AYYO01000012">
    <property type="protein sequence ID" value="KRM55816.1"/>
    <property type="molecule type" value="Genomic_DNA"/>
</dbReference>
<keyword evidence="2" id="KW-0732">Signal</keyword>
<comment type="caution">
    <text evidence="4">The sequence shown here is derived from an EMBL/GenBank/DDBJ whole genome shotgun (WGS) entry which is preliminary data.</text>
</comment>
<evidence type="ECO:0000256" key="1">
    <source>
        <dbReference type="SAM" id="MobiDB-lite"/>
    </source>
</evidence>
<feature type="chain" id="PRO_5038879030" description="Transcobalamin-like C-terminal domain-containing protein" evidence="2">
    <location>
        <begin position="25"/>
        <end position="418"/>
    </location>
</feature>
<evidence type="ECO:0000313" key="4">
    <source>
        <dbReference type="EMBL" id="KRM55816.1"/>
    </source>
</evidence>
<feature type="compositionally biased region" description="Low complexity" evidence="1">
    <location>
        <begin position="205"/>
        <end position="220"/>
    </location>
</feature>
<protein>
    <recommendedName>
        <fullName evidence="3">Transcobalamin-like C-terminal domain-containing protein</fullName>
    </recommendedName>
</protein>
<proteinExistence type="predicted"/>
<evidence type="ECO:0000256" key="2">
    <source>
        <dbReference type="SAM" id="SignalP"/>
    </source>
</evidence>
<name>A0A0R1ZLD0_9LACO</name>
<evidence type="ECO:0000259" key="3">
    <source>
        <dbReference type="Pfam" id="PF14478"/>
    </source>
</evidence>
<accession>A0A0R1ZLD0</accession>
<evidence type="ECO:0000313" key="5">
    <source>
        <dbReference type="Proteomes" id="UP000051679"/>
    </source>
</evidence>
<dbReference type="Pfam" id="PF14478">
    <property type="entry name" value="DUF4430"/>
    <property type="match status" value="1"/>
</dbReference>
<reference evidence="4 5" key="1">
    <citation type="journal article" date="2015" name="Genome Announc.">
        <title>Expanding the biotechnology potential of lactobacilli through comparative genomics of 213 strains and associated genera.</title>
        <authorList>
            <person name="Sun Z."/>
            <person name="Harris H.M."/>
            <person name="McCann A."/>
            <person name="Guo C."/>
            <person name="Argimon S."/>
            <person name="Zhang W."/>
            <person name="Yang X."/>
            <person name="Jeffery I.B."/>
            <person name="Cooney J.C."/>
            <person name="Kagawa T.F."/>
            <person name="Liu W."/>
            <person name="Song Y."/>
            <person name="Salvetti E."/>
            <person name="Wrobel A."/>
            <person name="Rasinkangas P."/>
            <person name="Parkhill J."/>
            <person name="Rea M.C."/>
            <person name="O'Sullivan O."/>
            <person name="Ritari J."/>
            <person name="Douillard F.P."/>
            <person name="Paul Ross R."/>
            <person name="Yang R."/>
            <person name="Briner A.E."/>
            <person name="Felis G.E."/>
            <person name="de Vos W.M."/>
            <person name="Barrangou R."/>
            <person name="Klaenhammer T.R."/>
            <person name="Caufield P.W."/>
            <person name="Cui Y."/>
            <person name="Zhang H."/>
            <person name="O'Toole P.W."/>
        </authorList>
    </citation>
    <scope>NUCLEOTIDE SEQUENCE [LARGE SCALE GENOMIC DNA]</scope>
    <source>
        <strain evidence="4 5">DSM 20505</strain>
    </source>
</reference>
<dbReference type="AlphaFoldDB" id="A0A0R1ZLD0"/>
<feature type="region of interest" description="Disordered" evidence="1">
    <location>
        <begin position="205"/>
        <end position="279"/>
    </location>
</feature>
<dbReference type="InterPro" id="IPR027954">
    <property type="entry name" value="Transcobalamin-like_C"/>
</dbReference>
<sequence length="418" mass="44041">MRKQAKWLLALGLVLTLAGCGKNAAASTSASGTNTPKVVKLANSGVVSAAKMTSLSKSGHDFSFTGKTKDGITYRWDYTAAQVKNPTKQKLGLKLTTKNKQHALTKVAGASDVLGFKLEKFYLAGSPTLTITIPKHWSATAAVLLSGKHAKLAANQPVTIKRTANSTKLAFRVTAVRKTFYIVGTSKQNKAKVIKKADVATKKSAQKAASTKAQVKAAKASGVSRSAKRTSASTSAAKASTSSSSKHAATSSRKAVTAGTANVTSTKAAKASTKTSTAAKNGAAPTVTISISAATAAKHLSDIDSNKRAYVPADGWILPPTKVKFTTGESVYDVLKTVTRAHGIQMESRYTPMYNAYYIKGINNLYEFDGGSASGWMYSVDGWFPNYGCSAYNSLKNGSTIKWQYTLELGADIGGSNY</sequence>
<organism evidence="4 5">
    <name type="scientific">Lacticaseibacillus sharpeae JCM 1186 = DSM 20505</name>
    <dbReference type="NCBI Taxonomy" id="1291052"/>
    <lineage>
        <taxon>Bacteria</taxon>
        <taxon>Bacillati</taxon>
        <taxon>Bacillota</taxon>
        <taxon>Bacilli</taxon>
        <taxon>Lactobacillales</taxon>
        <taxon>Lactobacillaceae</taxon>
        <taxon>Lacticaseibacillus</taxon>
    </lineage>
</organism>
<dbReference type="Proteomes" id="UP000051679">
    <property type="component" value="Unassembled WGS sequence"/>
</dbReference>
<feature type="compositionally biased region" description="Low complexity" evidence="1">
    <location>
        <begin position="229"/>
        <end position="255"/>
    </location>
</feature>
<dbReference type="PATRIC" id="fig|1291052.5.peg.1021"/>
<dbReference type="RefSeq" id="WP_056975516.1">
    <property type="nucleotide sequence ID" value="NZ_AYYO01000012.1"/>
</dbReference>